<reference evidence="3 4" key="1">
    <citation type="submission" date="2019-11" db="EMBL/GenBank/DDBJ databases">
        <title>Whole genome sequence of Oryza granulata.</title>
        <authorList>
            <person name="Li W."/>
        </authorList>
    </citation>
    <scope>NUCLEOTIDE SEQUENCE [LARGE SCALE GENOMIC DNA]</scope>
    <source>
        <strain evidence="4">cv. Menghai</strain>
        <tissue evidence="3">Leaf</tissue>
    </source>
</reference>
<dbReference type="GO" id="GO:0003866">
    <property type="term" value="F:3-phosphoshikimate 1-carboxyvinyltransferase activity"/>
    <property type="evidence" value="ECO:0007669"/>
    <property type="project" value="TreeGrafter"/>
</dbReference>
<dbReference type="SUPFAM" id="SSF55205">
    <property type="entry name" value="EPT/RTPC-like"/>
    <property type="match status" value="2"/>
</dbReference>
<dbReference type="InterPro" id="IPR001986">
    <property type="entry name" value="Enolpyruvate_Tfrase_dom"/>
</dbReference>
<evidence type="ECO:0000313" key="3">
    <source>
        <dbReference type="EMBL" id="KAF0903325.1"/>
    </source>
</evidence>
<proteinExistence type="predicted"/>
<protein>
    <recommendedName>
        <fullName evidence="2">Enolpyruvate transferase domain-containing protein</fullName>
    </recommendedName>
</protein>
<evidence type="ECO:0000256" key="1">
    <source>
        <dbReference type="ARBA" id="ARBA00022679"/>
    </source>
</evidence>
<dbReference type="EMBL" id="SPHZ02000008">
    <property type="protein sequence ID" value="KAF0903325.1"/>
    <property type="molecule type" value="Genomic_DNA"/>
</dbReference>
<dbReference type="AlphaFoldDB" id="A0A6G1CRT3"/>
<dbReference type="Pfam" id="PF00275">
    <property type="entry name" value="EPSP_synthase"/>
    <property type="match status" value="1"/>
</dbReference>
<dbReference type="InterPro" id="IPR013792">
    <property type="entry name" value="RNA3'P_cycl/enolpyr_Trfase_a/b"/>
</dbReference>
<dbReference type="PANTHER" id="PTHR21090">
    <property type="entry name" value="AROM/DEHYDROQUINATE SYNTHASE"/>
    <property type="match status" value="1"/>
</dbReference>
<gene>
    <name evidence="3" type="ORF">E2562_026601</name>
</gene>
<feature type="domain" description="Enolpyruvate transferase" evidence="2">
    <location>
        <begin position="128"/>
        <end position="164"/>
    </location>
</feature>
<dbReference type="PANTHER" id="PTHR21090:SF5">
    <property type="entry name" value="PENTAFUNCTIONAL AROM POLYPEPTIDE"/>
    <property type="match status" value="1"/>
</dbReference>
<dbReference type="Proteomes" id="UP000479710">
    <property type="component" value="Unassembled WGS sequence"/>
</dbReference>
<evidence type="ECO:0000313" key="4">
    <source>
        <dbReference type="Proteomes" id="UP000479710"/>
    </source>
</evidence>
<dbReference type="InterPro" id="IPR036968">
    <property type="entry name" value="Enolpyruvate_Tfrase_sf"/>
</dbReference>
<keyword evidence="4" id="KW-1185">Reference proteome</keyword>
<name>A0A6G1CRT3_9ORYZ</name>
<dbReference type="OrthoDB" id="1743575at2759"/>
<dbReference type="GO" id="GO:0009423">
    <property type="term" value="P:chorismate biosynthetic process"/>
    <property type="evidence" value="ECO:0007669"/>
    <property type="project" value="TreeGrafter"/>
</dbReference>
<comment type="caution">
    <text evidence="3">The sequence shown here is derived from an EMBL/GenBank/DDBJ whole genome shotgun (WGS) entry which is preliminary data.</text>
</comment>
<accession>A0A6G1CRT3</accession>
<dbReference type="Gene3D" id="3.65.10.10">
    <property type="entry name" value="Enolpyruvate transferase domain"/>
    <property type="match status" value="2"/>
</dbReference>
<organism evidence="3 4">
    <name type="scientific">Oryza meyeriana var. granulata</name>
    <dbReference type="NCBI Taxonomy" id="110450"/>
    <lineage>
        <taxon>Eukaryota</taxon>
        <taxon>Viridiplantae</taxon>
        <taxon>Streptophyta</taxon>
        <taxon>Embryophyta</taxon>
        <taxon>Tracheophyta</taxon>
        <taxon>Spermatophyta</taxon>
        <taxon>Magnoliopsida</taxon>
        <taxon>Liliopsida</taxon>
        <taxon>Poales</taxon>
        <taxon>Poaceae</taxon>
        <taxon>BOP clade</taxon>
        <taxon>Oryzoideae</taxon>
        <taxon>Oryzeae</taxon>
        <taxon>Oryzinae</taxon>
        <taxon>Oryza</taxon>
        <taxon>Oryza meyeriana</taxon>
    </lineage>
</organism>
<keyword evidence="1" id="KW-0808">Transferase</keyword>
<evidence type="ECO:0000259" key="2">
    <source>
        <dbReference type="Pfam" id="PF00275"/>
    </source>
</evidence>
<sequence length="170" mass="18072">MAAATATMASKAAAVSLDRASAASAFSRQLRLPAAPRGGMRMRVRGRRAVVAASSSVAAPAAKAEEEIVLQPIREISGAVQLPGSKSLSNRILLLSALSELRLKKGRTTAASPHQRSLMSWQSTPTMTHRMAMAFSLTAGADVPVTIRDPGCTRKTFPNYFDMLSTFVKN</sequence>